<dbReference type="PANTHER" id="PTHR31374:SF198">
    <property type="entry name" value="AUXIN-RESPONSIVE PROTEIN SAUR72"/>
    <property type="match status" value="1"/>
</dbReference>
<dbReference type="InterPro" id="IPR003676">
    <property type="entry name" value="SAUR_fam"/>
</dbReference>
<keyword evidence="3" id="KW-1185">Reference proteome</keyword>
<organism evidence="2 3">
    <name type="scientific">Musa troglodytarum</name>
    <name type="common">fe'i banana</name>
    <dbReference type="NCBI Taxonomy" id="320322"/>
    <lineage>
        <taxon>Eukaryota</taxon>
        <taxon>Viridiplantae</taxon>
        <taxon>Streptophyta</taxon>
        <taxon>Embryophyta</taxon>
        <taxon>Tracheophyta</taxon>
        <taxon>Spermatophyta</taxon>
        <taxon>Magnoliopsida</taxon>
        <taxon>Liliopsida</taxon>
        <taxon>Zingiberales</taxon>
        <taxon>Musaceae</taxon>
        <taxon>Musa</taxon>
    </lineage>
</organism>
<proteinExistence type="inferred from homology"/>
<dbReference type="Proteomes" id="UP001055439">
    <property type="component" value="Chromosome 7"/>
</dbReference>
<dbReference type="EMBL" id="CP097509">
    <property type="protein sequence ID" value="URE14190.1"/>
    <property type="molecule type" value="Genomic_DNA"/>
</dbReference>
<accession>A0A9E7GGP1</accession>
<dbReference type="Pfam" id="PF02519">
    <property type="entry name" value="Auxin_inducible"/>
    <property type="match status" value="1"/>
</dbReference>
<reference evidence="2" key="1">
    <citation type="submission" date="2022-05" db="EMBL/GenBank/DDBJ databases">
        <title>The Musa troglodytarum L. genome provides insights into the mechanism of non-climacteric behaviour and enrichment of carotenoids.</title>
        <authorList>
            <person name="Wang J."/>
        </authorList>
    </citation>
    <scope>NUCLEOTIDE SEQUENCE</scope>
    <source>
        <tissue evidence="2">Leaf</tissue>
    </source>
</reference>
<evidence type="ECO:0000313" key="2">
    <source>
        <dbReference type="EMBL" id="URE14190.1"/>
    </source>
</evidence>
<protein>
    <submittedName>
        <fullName evidence="2">Auxin responsive protein</fullName>
    </submittedName>
</protein>
<gene>
    <name evidence="2" type="ORF">MUK42_11027</name>
</gene>
<dbReference type="GO" id="GO:0009733">
    <property type="term" value="P:response to auxin"/>
    <property type="evidence" value="ECO:0007669"/>
    <property type="project" value="InterPro"/>
</dbReference>
<sequence>MGKPAGERGVDRAPKGYVPVMVGTGKELQRFVVSVKAFEHPCFVSLLELAAQEFGYRQKGVLRIPCDAQHFEQVLKMTAKRCTA</sequence>
<evidence type="ECO:0000256" key="1">
    <source>
        <dbReference type="ARBA" id="ARBA00006974"/>
    </source>
</evidence>
<name>A0A9E7GGP1_9LILI</name>
<evidence type="ECO:0000313" key="3">
    <source>
        <dbReference type="Proteomes" id="UP001055439"/>
    </source>
</evidence>
<dbReference type="PANTHER" id="PTHR31374">
    <property type="entry name" value="AUXIN-INDUCED PROTEIN-LIKE-RELATED"/>
    <property type="match status" value="1"/>
</dbReference>
<comment type="similarity">
    <text evidence="1">Belongs to the ARG7 family.</text>
</comment>
<dbReference type="AlphaFoldDB" id="A0A9E7GGP1"/>
<dbReference type="OrthoDB" id="838391at2759"/>